<comment type="caution">
    <text evidence="3">The sequence shown here is derived from an EMBL/GenBank/DDBJ whole genome shotgun (WGS) entry which is preliminary data.</text>
</comment>
<keyword evidence="4" id="KW-1185">Reference proteome</keyword>
<dbReference type="InterPro" id="IPR003501">
    <property type="entry name" value="PTS_EIIB_2/3"/>
</dbReference>
<keyword evidence="1" id="KW-0808">Transferase</keyword>
<dbReference type="HOGENOM" id="CLU_159248_0_0_9"/>
<dbReference type="STRING" id="1294142.CINTURNW_1977"/>
<dbReference type="OrthoDB" id="6603449at2"/>
<proteinExistence type="predicted"/>
<dbReference type="EMBL" id="APJA01000012">
    <property type="protein sequence ID" value="ERK30783.1"/>
    <property type="molecule type" value="Genomic_DNA"/>
</dbReference>
<evidence type="ECO:0000256" key="1">
    <source>
        <dbReference type="ARBA" id="ARBA00022679"/>
    </source>
</evidence>
<dbReference type="RefSeq" id="WP_021801978.1">
    <property type="nucleotide sequence ID" value="NZ_KI273145.1"/>
</dbReference>
<dbReference type="Gene3D" id="3.40.50.2300">
    <property type="match status" value="1"/>
</dbReference>
<sequence>MYKLLIACRAGVGSSLMLKIKTQQVIKENNFPIEVEHGSLDSLNGFTGDAVETLIDVAEELQGKNLKFDIIGIRNIVDRNEIKTALEKFLASKEKENLIK</sequence>
<dbReference type="CDD" id="cd05563">
    <property type="entry name" value="PTS_IIB_ascorbate"/>
    <property type="match status" value="1"/>
</dbReference>
<evidence type="ECO:0000259" key="2">
    <source>
        <dbReference type="PROSITE" id="PS51099"/>
    </source>
</evidence>
<dbReference type="SUPFAM" id="SSF52794">
    <property type="entry name" value="PTS system IIB component-like"/>
    <property type="match status" value="1"/>
</dbReference>
<dbReference type="eggNOG" id="COG3414">
    <property type="taxonomic scope" value="Bacteria"/>
</dbReference>
<dbReference type="Pfam" id="PF02302">
    <property type="entry name" value="PTS_IIB"/>
    <property type="match status" value="1"/>
</dbReference>
<dbReference type="InterPro" id="IPR013011">
    <property type="entry name" value="PTS_EIIB_2"/>
</dbReference>
<protein>
    <submittedName>
        <fullName evidence="3">PTS system, IIb component</fullName>
    </submittedName>
</protein>
<dbReference type="Proteomes" id="UP000016721">
    <property type="component" value="Unassembled WGS sequence"/>
</dbReference>
<evidence type="ECO:0000313" key="4">
    <source>
        <dbReference type="Proteomes" id="UP000016721"/>
    </source>
</evidence>
<accession>U2NNN0</accession>
<feature type="domain" description="PTS EIIB type-2" evidence="2">
    <location>
        <begin position="2"/>
        <end position="94"/>
    </location>
</feature>
<dbReference type="PROSITE" id="PS51099">
    <property type="entry name" value="PTS_EIIB_TYPE_2"/>
    <property type="match status" value="1"/>
</dbReference>
<dbReference type="AlphaFoldDB" id="U2NNN0"/>
<evidence type="ECO:0000313" key="3">
    <source>
        <dbReference type="EMBL" id="ERK30783.1"/>
    </source>
</evidence>
<gene>
    <name evidence="3" type="ORF">CINTURNW_1977</name>
</gene>
<reference evidence="3 4" key="1">
    <citation type="journal article" date="2013" name="Genome Announc.">
        <title>Draft Genome Sequence of the Hydrogen- and Ethanol-Producing Bacterium Clostridium intestinale Strain URNW.</title>
        <authorList>
            <person name="Lal S."/>
            <person name="Ramachandran U."/>
            <person name="Zhang X."/>
            <person name="Sparling R."/>
            <person name="Levin D.B."/>
        </authorList>
    </citation>
    <scope>NUCLEOTIDE SEQUENCE [LARGE SCALE GENOMIC DNA]</scope>
    <source>
        <strain evidence="3 4">URNW</strain>
    </source>
</reference>
<dbReference type="InterPro" id="IPR036095">
    <property type="entry name" value="PTS_EIIB-like_sf"/>
</dbReference>
<dbReference type="PATRIC" id="fig|1294142.3.peg.2023"/>
<organism evidence="3 4">
    <name type="scientific">Clostridium intestinale URNW</name>
    <dbReference type="NCBI Taxonomy" id="1294142"/>
    <lineage>
        <taxon>Bacteria</taxon>
        <taxon>Bacillati</taxon>
        <taxon>Bacillota</taxon>
        <taxon>Clostridia</taxon>
        <taxon>Eubacteriales</taxon>
        <taxon>Clostridiaceae</taxon>
        <taxon>Clostridium</taxon>
    </lineage>
</organism>
<dbReference type="GO" id="GO:0009401">
    <property type="term" value="P:phosphoenolpyruvate-dependent sugar phosphotransferase system"/>
    <property type="evidence" value="ECO:0007669"/>
    <property type="project" value="InterPro"/>
</dbReference>
<dbReference type="GO" id="GO:0008982">
    <property type="term" value="F:protein-N(PI)-phosphohistidine-sugar phosphotransferase activity"/>
    <property type="evidence" value="ECO:0007669"/>
    <property type="project" value="InterPro"/>
</dbReference>
<name>U2NNN0_9CLOT</name>